<organism evidence="7 8">
    <name type="scientific">Chiayiivirga flava</name>
    <dbReference type="NCBI Taxonomy" id="659595"/>
    <lineage>
        <taxon>Bacteria</taxon>
        <taxon>Pseudomonadati</taxon>
        <taxon>Pseudomonadota</taxon>
        <taxon>Gammaproteobacteria</taxon>
        <taxon>Lysobacterales</taxon>
        <taxon>Lysobacteraceae</taxon>
        <taxon>Chiayiivirga</taxon>
    </lineage>
</organism>
<keyword evidence="4 5" id="KW-0472">Membrane</keyword>
<dbReference type="GO" id="GO:0005886">
    <property type="term" value="C:plasma membrane"/>
    <property type="evidence" value="ECO:0007669"/>
    <property type="project" value="InterPro"/>
</dbReference>
<dbReference type="Pfam" id="PF04357">
    <property type="entry name" value="TamB"/>
    <property type="match status" value="1"/>
</dbReference>
<feature type="transmembrane region" description="Helical" evidence="5">
    <location>
        <begin position="18"/>
        <end position="41"/>
    </location>
</feature>
<gene>
    <name evidence="7" type="ORF">HNQ52_002686</name>
</gene>
<sequence>MSTPAQIAAPRRARWPRVLAWLGGAIVLLVLLGVLLLWWLLGSGSGRDFLLARVAATLPDGALQYGVAEGSVAGPLVLHDVRYRQDDGLLVELRRVTLDLSPRALVGRRLVIEQLTLEDGRVVLAPSADETTPSYDLVLPESLPTLDLPLAVTVEALDVRRLRVEQADVTLLDIARLQLQGALEQGRLALQSLILDSDRLGIDARGDFDSERGWASTLDATITLPRADADPLPLAITLRGDLSDLHLSARGDVPQPATVDLRLTGGLPSPQFALRVVAPEIDAAYLGLDGEPVSANLRADGTLQRVQIEGDVAQGMQALRIAPSTVGYAGGVAELAPLSLELLSGSVAAQGTVDVRSTAPSVALDLVWRDITLPADTPEAVVRTGGSARVDGPLADYAVTLDGDLARGDDAATIALRGRGTQERIAFESLDVTMPGGGLAANGSVAWAPQVAWTLDAELRDFDPAWFVADFPGAIDATLRSEGRLEDAGPAATLQVATLGGTLRGRALAGTLDATLQPDGSGEGKADLRIGQSRIRGNGRWGERIAADLELLPLNLSDVLPDARGRIEGTFTASGTQDAPTLVTDLAVTDLVIADITAASADVRARIDALQRGSFSVEAVGLDAAGQTFATLSLSGEGTRERHTLTLALDGEPARASVELAGGLIAPDGGGARWRGLLNALTLEPAERSPWRLRAPAEIAYDSGDGAIRVTQACLASEPSALCVSADWHGAGGNADLSLQAFPLSDLDPFLADALGHPVAAFGEVNATARATRAANGDIDATAQLDIARAGVRMDAESERELIDLQNLQLRATLDPQQLVATVTGGVGNGGRIDARLTTATPLADDGALDGNLTLSLPDLTVLELVTDQVVAPSGTLDANVAIAGTRASPQIEGRASVAGFSGEVPAAGLLLSDGELVLTSAGARAATLAGTVKSGDGTLRIEGRVDGNAGAEETVRVALQGENLTIVKIPEAEARVSPDLTIVLANEQLRLRGTVTVPFARIDLEQLQGTTKASSDVVVIDAQTDEGAGLGLDSDISIVLGDDVRLNGFGLKSKLDGQLAVRDRPGRATLGAGAIQVGGAYKAYGQDLTITRGRLSFASTPIDNPAIDLRAERKIDEVTVGVQVRGTALAPELTLWSEPSMEQAEQLSYLVLGRPLRSASQADGAQLSQAAAAFGGNFLAKRLGARMGLDEVGVADNRALGGAALTVGKFLSPRLYVSYGVALFGSGQVVTFKYILSRLWSVQIDSGTENRAALNYRLER</sequence>
<dbReference type="GO" id="GO:0097347">
    <property type="term" value="C:TAM protein secretion complex"/>
    <property type="evidence" value="ECO:0007669"/>
    <property type="project" value="TreeGrafter"/>
</dbReference>
<evidence type="ECO:0000256" key="3">
    <source>
        <dbReference type="ARBA" id="ARBA00022989"/>
    </source>
</evidence>
<proteinExistence type="predicted"/>
<dbReference type="RefSeq" id="WP_183961673.1">
    <property type="nucleotide sequence ID" value="NZ_JACHHP010000005.1"/>
</dbReference>
<protein>
    <submittedName>
        <fullName evidence="7">Translocation and assembly module TamB</fullName>
    </submittedName>
</protein>
<keyword evidence="3 5" id="KW-1133">Transmembrane helix</keyword>
<evidence type="ECO:0000256" key="1">
    <source>
        <dbReference type="ARBA" id="ARBA00004167"/>
    </source>
</evidence>
<reference evidence="7 8" key="1">
    <citation type="submission" date="2020-08" db="EMBL/GenBank/DDBJ databases">
        <title>Genomic Encyclopedia of Type Strains, Phase IV (KMG-IV): sequencing the most valuable type-strain genomes for metagenomic binning, comparative biology and taxonomic classification.</title>
        <authorList>
            <person name="Goeker M."/>
        </authorList>
    </citation>
    <scope>NUCLEOTIDE SEQUENCE [LARGE SCALE GENOMIC DNA]</scope>
    <source>
        <strain evidence="7 8">DSM 24163</strain>
    </source>
</reference>
<keyword evidence="8" id="KW-1185">Reference proteome</keyword>
<evidence type="ECO:0000256" key="4">
    <source>
        <dbReference type="ARBA" id="ARBA00023136"/>
    </source>
</evidence>
<comment type="caution">
    <text evidence="7">The sequence shown here is derived from an EMBL/GenBank/DDBJ whole genome shotgun (WGS) entry which is preliminary data.</text>
</comment>
<dbReference type="AlphaFoldDB" id="A0A7W8G1Q4"/>
<evidence type="ECO:0000256" key="5">
    <source>
        <dbReference type="SAM" id="Phobius"/>
    </source>
</evidence>
<comment type="subcellular location">
    <subcellularLocation>
        <location evidence="1">Membrane</location>
        <topology evidence="1">Single-pass membrane protein</topology>
    </subcellularLocation>
</comment>
<keyword evidence="2 5" id="KW-0812">Transmembrane</keyword>
<evidence type="ECO:0000313" key="8">
    <source>
        <dbReference type="Proteomes" id="UP000521199"/>
    </source>
</evidence>
<dbReference type="GO" id="GO:0009306">
    <property type="term" value="P:protein secretion"/>
    <property type="evidence" value="ECO:0007669"/>
    <property type="project" value="InterPro"/>
</dbReference>
<evidence type="ECO:0000259" key="6">
    <source>
        <dbReference type="Pfam" id="PF04357"/>
    </source>
</evidence>
<dbReference type="Proteomes" id="UP000521199">
    <property type="component" value="Unassembled WGS sequence"/>
</dbReference>
<name>A0A7W8G1Q4_9GAMM</name>
<dbReference type="PANTHER" id="PTHR36985:SF1">
    <property type="entry name" value="TRANSLOCATION AND ASSEMBLY MODULE SUBUNIT TAMB"/>
    <property type="match status" value="1"/>
</dbReference>
<dbReference type="EMBL" id="JACHHP010000005">
    <property type="protein sequence ID" value="MBB5209123.1"/>
    <property type="molecule type" value="Genomic_DNA"/>
</dbReference>
<feature type="domain" description="Translocation and assembly module TamB C-terminal" evidence="6">
    <location>
        <begin position="935"/>
        <end position="1260"/>
    </location>
</feature>
<dbReference type="PANTHER" id="PTHR36985">
    <property type="entry name" value="TRANSLOCATION AND ASSEMBLY MODULE SUBUNIT TAMB"/>
    <property type="match status" value="1"/>
</dbReference>
<dbReference type="InterPro" id="IPR007452">
    <property type="entry name" value="TamB_C"/>
</dbReference>
<accession>A0A7W8G1Q4</accession>
<evidence type="ECO:0000313" key="7">
    <source>
        <dbReference type="EMBL" id="MBB5209123.1"/>
    </source>
</evidence>
<evidence type="ECO:0000256" key="2">
    <source>
        <dbReference type="ARBA" id="ARBA00022692"/>
    </source>
</evidence>